<dbReference type="OrthoDB" id="6270512at2759"/>
<dbReference type="Proteomes" id="UP000282613">
    <property type="component" value="Unassembled WGS sequence"/>
</dbReference>
<feature type="region of interest" description="Disordered" evidence="9">
    <location>
        <begin position="1734"/>
        <end position="1776"/>
    </location>
</feature>
<dbReference type="PROSITE" id="PS50011">
    <property type="entry name" value="PROTEIN_KINASE_DOM"/>
    <property type="match status" value="1"/>
</dbReference>
<feature type="compositionally biased region" description="Low complexity" evidence="9">
    <location>
        <begin position="639"/>
        <end position="656"/>
    </location>
</feature>
<evidence type="ECO:0000256" key="9">
    <source>
        <dbReference type="SAM" id="MobiDB-lite"/>
    </source>
</evidence>
<feature type="compositionally biased region" description="Basic and acidic residues" evidence="9">
    <location>
        <begin position="1920"/>
        <end position="1932"/>
    </location>
</feature>
<keyword evidence="4" id="KW-0547">Nucleotide-binding</keyword>
<dbReference type="SUPFAM" id="SSF56112">
    <property type="entry name" value="Protein kinase-like (PK-like)"/>
    <property type="match status" value="1"/>
</dbReference>
<dbReference type="InterPro" id="IPR050629">
    <property type="entry name" value="STE20/SPS1-PAK"/>
</dbReference>
<reference evidence="13" key="1">
    <citation type="submission" date="2016-04" db="UniProtKB">
        <authorList>
            <consortium name="WormBaseParasite"/>
        </authorList>
    </citation>
    <scope>IDENTIFICATION</scope>
</reference>
<keyword evidence="12" id="KW-1185">Reference proteome</keyword>
<feature type="compositionally biased region" description="Basic and acidic residues" evidence="9">
    <location>
        <begin position="573"/>
        <end position="583"/>
    </location>
</feature>
<feature type="compositionally biased region" description="Basic and acidic residues" evidence="9">
    <location>
        <begin position="33"/>
        <end position="43"/>
    </location>
</feature>
<feature type="compositionally biased region" description="Polar residues" evidence="9">
    <location>
        <begin position="2009"/>
        <end position="2023"/>
    </location>
</feature>
<evidence type="ECO:0000256" key="7">
    <source>
        <dbReference type="ARBA" id="ARBA00047899"/>
    </source>
</evidence>
<dbReference type="PANTHER" id="PTHR48012">
    <property type="entry name" value="STERILE20-LIKE KINASE, ISOFORM B-RELATED"/>
    <property type="match status" value="1"/>
</dbReference>
<evidence type="ECO:0000259" key="10">
    <source>
        <dbReference type="PROSITE" id="PS50011"/>
    </source>
</evidence>
<dbReference type="Pfam" id="PF00069">
    <property type="entry name" value="Pkinase"/>
    <property type="match status" value="1"/>
</dbReference>
<keyword evidence="5" id="KW-0418">Kinase</keyword>
<dbReference type="PANTHER" id="PTHR48012:SF10">
    <property type="entry name" value="FI20177P1"/>
    <property type="match status" value="1"/>
</dbReference>
<keyword evidence="6" id="KW-0067">ATP-binding</keyword>
<feature type="region of interest" description="Disordered" evidence="9">
    <location>
        <begin position="1831"/>
        <end position="1858"/>
    </location>
</feature>
<evidence type="ECO:0000256" key="2">
    <source>
        <dbReference type="ARBA" id="ARBA00022527"/>
    </source>
</evidence>
<dbReference type="PROSITE" id="PS00108">
    <property type="entry name" value="PROTEIN_KINASE_ST"/>
    <property type="match status" value="1"/>
</dbReference>
<accession>A0A158R9K2</accession>
<dbReference type="InterPro" id="IPR011009">
    <property type="entry name" value="Kinase-like_dom_sf"/>
</dbReference>
<evidence type="ECO:0000256" key="4">
    <source>
        <dbReference type="ARBA" id="ARBA00022741"/>
    </source>
</evidence>
<keyword evidence="2" id="KW-0723">Serine/threonine-protein kinase</keyword>
<name>A0A158R9K2_TAEAS</name>
<feature type="region of interest" description="Disordered" evidence="9">
    <location>
        <begin position="639"/>
        <end position="677"/>
    </location>
</feature>
<dbReference type="SMART" id="SM00220">
    <property type="entry name" value="S_TKc"/>
    <property type="match status" value="1"/>
</dbReference>
<feature type="compositionally biased region" description="Polar residues" evidence="9">
    <location>
        <begin position="2041"/>
        <end position="2054"/>
    </location>
</feature>
<evidence type="ECO:0000313" key="12">
    <source>
        <dbReference type="Proteomes" id="UP000282613"/>
    </source>
</evidence>
<evidence type="ECO:0000313" key="13">
    <source>
        <dbReference type="WBParaSite" id="TASK_0000739201-mRNA-1"/>
    </source>
</evidence>
<feature type="region of interest" description="Disordered" evidence="9">
    <location>
        <begin position="1920"/>
        <end position="1948"/>
    </location>
</feature>
<dbReference type="GO" id="GO:0005524">
    <property type="term" value="F:ATP binding"/>
    <property type="evidence" value="ECO:0007669"/>
    <property type="project" value="UniProtKB-KW"/>
</dbReference>
<feature type="compositionally biased region" description="Low complexity" evidence="9">
    <location>
        <begin position="2055"/>
        <end position="2065"/>
    </location>
</feature>
<feature type="region of interest" description="Disordered" evidence="9">
    <location>
        <begin position="119"/>
        <end position="138"/>
    </location>
</feature>
<reference evidence="11 12" key="2">
    <citation type="submission" date="2018-11" db="EMBL/GenBank/DDBJ databases">
        <authorList>
            <consortium name="Pathogen Informatics"/>
        </authorList>
    </citation>
    <scope>NUCLEOTIDE SEQUENCE [LARGE SCALE GENOMIC DNA]</scope>
</reference>
<comment type="catalytic activity">
    <reaction evidence="8">
        <text>L-seryl-[protein] + ATP = O-phospho-L-seryl-[protein] + ADP + H(+)</text>
        <dbReference type="Rhea" id="RHEA:17989"/>
        <dbReference type="Rhea" id="RHEA-COMP:9863"/>
        <dbReference type="Rhea" id="RHEA-COMP:11604"/>
        <dbReference type="ChEBI" id="CHEBI:15378"/>
        <dbReference type="ChEBI" id="CHEBI:29999"/>
        <dbReference type="ChEBI" id="CHEBI:30616"/>
        <dbReference type="ChEBI" id="CHEBI:83421"/>
        <dbReference type="ChEBI" id="CHEBI:456216"/>
        <dbReference type="EC" id="2.7.11.1"/>
    </reaction>
</comment>
<evidence type="ECO:0000256" key="6">
    <source>
        <dbReference type="ARBA" id="ARBA00022840"/>
    </source>
</evidence>
<feature type="domain" description="Protein kinase" evidence="10">
    <location>
        <begin position="121"/>
        <end position="524"/>
    </location>
</feature>
<feature type="compositionally biased region" description="Low complexity" evidence="9">
    <location>
        <begin position="590"/>
        <end position="604"/>
    </location>
</feature>
<dbReference type="InterPro" id="IPR008271">
    <property type="entry name" value="Ser/Thr_kinase_AS"/>
</dbReference>
<feature type="compositionally biased region" description="Polar residues" evidence="9">
    <location>
        <begin position="658"/>
        <end position="677"/>
    </location>
</feature>
<feature type="region of interest" description="Disordered" evidence="9">
    <location>
        <begin position="684"/>
        <end position="703"/>
    </location>
</feature>
<dbReference type="Gene3D" id="1.10.510.10">
    <property type="entry name" value="Transferase(Phosphotransferase) domain 1"/>
    <property type="match status" value="1"/>
</dbReference>
<keyword evidence="3" id="KW-0808">Transferase</keyword>
<feature type="region of interest" description="Disordered" evidence="9">
    <location>
        <begin position="2146"/>
        <end position="2173"/>
    </location>
</feature>
<protein>
    <submittedName>
        <fullName evidence="13">Protein kinase domain-containing protein</fullName>
    </submittedName>
</protein>
<comment type="similarity">
    <text evidence="1">Belongs to the protein kinase superfamily. STE Ser/Thr protein kinase family. STE20 subfamily.</text>
</comment>
<dbReference type="GO" id="GO:0005737">
    <property type="term" value="C:cytoplasm"/>
    <property type="evidence" value="ECO:0007669"/>
    <property type="project" value="TreeGrafter"/>
</dbReference>
<gene>
    <name evidence="11" type="ORF">TASK_LOCUS7393</name>
</gene>
<proteinExistence type="inferred from homology"/>
<evidence type="ECO:0000256" key="3">
    <source>
        <dbReference type="ARBA" id="ARBA00022679"/>
    </source>
</evidence>
<evidence type="ECO:0000256" key="1">
    <source>
        <dbReference type="ARBA" id="ARBA00008874"/>
    </source>
</evidence>
<feature type="region of interest" description="Disordered" evidence="9">
    <location>
        <begin position="2008"/>
        <end position="2106"/>
    </location>
</feature>
<dbReference type="WBParaSite" id="TASK_0000739201-mRNA-1">
    <property type="protein sequence ID" value="TASK_0000739201-mRNA-1"/>
    <property type="gene ID" value="TASK_0000739201"/>
</dbReference>
<dbReference type="GO" id="GO:0004674">
    <property type="term" value="F:protein serine/threonine kinase activity"/>
    <property type="evidence" value="ECO:0007669"/>
    <property type="project" value="UniProtKB-KW"/>
</dbReference>
<evidence type="ECO:0000256" key="8">
    <source>
        <dbReference type="ARBA" id="ARBA00048679"/>
    </source>
</evidence>
<feature type="region of interest" description="Disordered" evidence="9">
    <location>
        <begin position="573"/>
        <end position="604"/>
    </location>
</feature>
<evidence type="ECO:0000256" key="5">
    <source>
        <dbReference type="ARBA" id="ARBA00022777"/>
    </source>
</evidence>
<dbReference type="Gene3D" id="3.30.200.20">
    <property type="entry name" value="Phosphorylase Kinase, domain 1"/>
    <property type="match status" value="1"/>
</dbReference>
<comment type="catalytic activity">
    <reaction evidence="7">
        <text>L-threonyl-[protein] + ATP = O-phospho-L-threonyl-[protein] + ADP + H(+)</text>
        <dbReference type="Rhea" id="RHEA:46608"/>
        <dbReference type="Rhea" id="RHEA-COMP:11060"/>
        <dbReference type="Rhea" id="RHEA-COMP:11605"/>
        <dbReference type="ChEBI" id="CHEBI:15378"/>
        <dbReference type="ChEBI" id="CHEBI:30013"/>
        <dbReference type="ChEBI" id="CHEBI:30616"/>
        <dbReference type="ChEBI" id="CHEBI:61977"/>
        <dbReference type="ChEBI" id="CHEBI:456216"/>
        <dbReference type="EC" id="2.7.11.1"/>
    </reaction>
</comment>
<feature type="region of interest" description="Disordered" evidence="9">
    <location>
        <begin position="26"/>
        <end position="56"/>
    </location>
</feature>
<dbReference type="STRING" id="60517.A0A158R9K2"/>
<organism evidence="13">
    <name type="scientific">Taenia asiatica</name>
    <name type="common">Asian tapeworm</name>
    <dbReference type="NCBI Taxonomy" id="60517"/>
    <lineage>
        <taxon>Eukaryota</taxon>
        <taxon>Metazoa</taxon>
        <taxon>Spiralia</taxon>
        <taxon>Lophotrochozoa</taxon>
        <taxon>Platyhelminthes</taxon>
        <taxon>Cestoda</taxon>
        <taxon>Eucestoda</taxon>
        <taxon>Cyclophyllidea</taxon>
        <taxon>Taeniidae</taxon>
        <taxon>Taenia</taxon>
    </lineage>
</organism>
<dbReference type="InterPro" id="IPR000719">
    <property type="entry name" value="Prot_kinase_dom"/>
</dbReference>
<dbReference type="EMBL" id="UYRS01018610">
    <property type="protein sequence ID" value="VDK38299.1"/>
    <property type="molecule type" value="Genomic_DNA"/>
</dbReference>
<sequence>MEERRDRLDSLQQTFGLVEVEKDASLTVNGESPEVRQRRECRSQSRQSEGGGLLDPYANTSLHTVNESCAKICSFASSIVPTQFAMAAAPFLGMEKIACKQHLSPPLPSAPASSVLDQSRAKEHGQLGIGSGDRREVARRRALDPRMRVVRESIISFLTKHIVGQNVAIKIIDDIAEALEEVKETRALNRLCYNHPNLPQFMGVYVNSPADDLLQPQVWIAMELCGGGTVTELSKRCAKLIPCLSTVCPEDLIHKYLSTTNQSFAKTPSATKLQHKTDLINKLAVAHCPCLSHRRARNKHRLEVGVKKGPDLVKKQAPRLYLPRNLCGIDGGDSPGRLPAVVLQYLLYSTVSALAHLHSFGVIHRDVKGSNILLTDNGEVKLVDFGISCRLKDTLAGRTTIIGTPYWMAPEVGDGVIDTEKSEGYDTRADVWSLGVTGLELWEAEPPLAGVPPMKAFSLITHGPHPLSLYPTRPPPETEVAKDDSLQPCTDLMPPEMFDFLSKCLDKDKTRRPSSADLLKHRFLSGVLPSLPKARNHLLALMRSVNGINSAVRRFSEPPRYNYAPLKRSMEAVGERESGRLEETGPAAVSADMSTESSSGSAATAAMKSSAQRYTSTISLNISSLTSTSSTINTNADVSTIRSPKIGSKSSSGRRGTAQRSDQNNGLVPNSRDSPLLQNTIRTATASSTMATPPIHRSQSAKYCSPIPTASSAYFSGISKTENSTIDESDGAVISASRGIGKVMEEEEEAYAEQRSDIDMESSGEYEREEVVALVKREPTKESKRTIEDVRTEVMNMMPEKEGCITDVNGVLVYTSSTSEYRSLFQPDKDDLKSFVRRLLHQARDDHFDQVSDFRPMDSFPTNFSSSKRLWVKKTPVFFDLKIIFVVGKRQEPAFRLCQIIYEETPFLLATTKELIYSILLIAEKLIGRQELSLRGVEFVFSRDYRLVDVSARAFLNAYASTSLLFENPLLRALSSYVNQRLDRNLHPPPPPKVRPTQKHTYAFSCSDLFKACFCLFSDLSEIVQFQLLIMSAGFTPQEIISLYRLLLSIAAIRTLKHLRPGCSTNYGRLQTLPEDIYASIQKQMLRGESSTPFPLSSVTANDVARLIGVDEKEFNNLIFSKNSWKEPVRKGLISRHFWRYLHLRKRRMFSSIIACSQNDSGFFEDFTNSRKRNRRVWNQNQPARGQKHYFKRRRRKANPLGTYHFQYQKHLFPPKHHGRPKPNRTVVEVLCNRLHVLCVSMVFNKLNSLLRGSLNKLTDRLMPRGLSNFVISPQHPALRTTALPDAAPVQCEERLPCTSPEPRPYCHFCLGDLLFANRPTHASCAILGGLKEVYFFLIPLQTTYSEQRDQLKLDDFYEHQSKRLLERLLQPPTPGYLSSLYIQEFVNQTFPSTKCDFDKFCVMHYHGKEEYPLQSVLHKLAPQQNWRMLDLLQSSNVPILGDFRSKRGNRLLLLKIKSTENLADIVLQITDGKTSVSLISPISSSSVLDDGPSRVVDCQPQAIMLPHLSPPLSGQFTSHRHLRVLQESGLLNFAAINSSTSGLIVVKADEFLRSFAMLDSLPSNAQRSLTALASQLVKEGKRPCGTYVWQGLAMKPPNSAFFNEKIVKIVDNCGLLGDLYFVSRDWVLLSTTALKQLKLELLKRSISSRRIQRWWRCQHQQRLALMDISNFLLHPATATTNTTTVSGVNNSSSPSEVADKRFMLPHEGGGVPAYVVTNSVVSNIMMPQSYEIPQTSPHLQQQQQQQMKKPKRPPPSAGIAWFEPRHQRPPAYPPVSRNERLVTFVESPVTRVLGRQHSVLVPSDTPAVNLRRSNSARSVDNHQITFVSSPVDSNDGRPLIRSNSTNVGNIGREGQGGVQRRIRRKASDLPELGGRRPVSWHVDQMEAQVSAHLEKQRLLNGGYSPVSCRRGLSAVRIGEDQRYGPRRDTFEHGQPQRSASGNGGVFHPITSNLSSLLSRSPLSAEAQREEYARVQAEITRGEFRCQRQANSSPPGRLACAGRVETLDSRLNNNPHTPQSPRSYNAPPAHGSHPDVRIVSSEDSVNPHPQSYGMSSTSASNNSSSGKKRDTAGAVGRSYGLQLGISRPPSNVHRRRPQTTLFDGPLTPNLLLISPAVNPTQSAEQPRNPRVAFVTSSAGGKVVIPVGGRKSSAPSLPKFTAPAARGGNVDHRGLKAPGCPRSYCYD</sequence>
<evidence type="ECO:0000313" key="11">
    <source>
        <dbReference type="EMBL" id="VDK38299.1"/>
    </source>
</evidence>
<feature type="compositionally biased region" description="Low complexity" evidence="9">
    <location>
        <begin position="1734"/>
        <end position="1748"/>
    </location>
</feature>